<dbReference type="AlphaFoldDB" id="C5C9Z6"/>
<evidence type="ECO:0000313" key="16">
    <source>
        <dbReference type="Proteomes" id="UP000000738"/>
    </source>
</evidence>
<dbReference type="FunFam" id="3.30.540.10:FF:000003">
    <property type="entry name" value="Inositol-1-monophosphatase"/>
    <property type="match status" value="1"/>
</dbReference>
<dbReference type="PRINTS" id="PR00377">
    <property type="entry name" value="IMPHPHTASES"/>
</dbReference>
<feature type="binding site" evidence="14">
    <location>
        <position position="228"/>
    </location>
    <ligand>
        <name>Mg(2+)</name>
        <dbReference type="ChEBI" id="CHEBI:18420"/>
        <label>1</label>
        <note>catalytic</note>
    </ligand>
</feature>
<evidence type="ECO:0000256" key="14">
    <source>
        <dbReference type="PIRSR" id="PIRSR600760-2"/>
    </source>
</evidence>
<feature type="binding site" evidence="14">
    <location>
        <position position="101"/>
    </location>
    <ligand>
        <name>Mg(2+)</name>
        <dbReference type="ChEBI" id="CHEBI:18420"/>
        <label>1</label>
        <note>catalytic</note>
    </ligand>
</feature>
<dbReference type="NCBIfam" id="TIGR02067">
    <property type="entry name" value="his_9_HisN"/>
    <property type="match status" value="1"/>
</dbReference>
<keyword evidence="6" id="KW-0028">Amino-acid biosynthesis</keyword>
<dbReference type="InterPro" id="IPR000760">
    <property type="entry name" value="Inositol_monophosphatase-like"/>
</dbReference>
<name>C5C9Z6_MICLC</name>
<organism evidence="15 16">
    <name type="scientific">Micrococcus luteus (strain ATCC 4698 / DSM 20030 / JCM 1464 / CCM 169 / CCUG 5858 / IAM 1056 / NBRC 3333 / NCIMB 9278 / NCTC 2665 / VKM Ac-2230)</name>
    <name type="common">Micrococcus lysodeikticus</name>
    <dbReference type="NCBI Taxonomy" id="465515"/>
    <lineage>
        <taxon>Bacteria</taxon>
        <taxon>Bacillati</taxon>
        <taxon>Actinomycetota</taxon>
        <taxon>Actinomycetes</taxon>
        <taxon>Micrococcales</taxon>
        <taxon>Micrococcaceae</taxon>
        <taxon>Micrococcus</taxon>
    </lineage>
</organism>
<evidence type="ECO:0000256" key="8">
    <source>
        <dbReference type="ARBA" id="ARBA00022801"/>
    </source>
</evidence>
<evidence type="ECO:0000256" key="7">
    <source>
        <dbReference type="ARBA" id="ARBA00022723"/>
    </source>
</evidence>
<evidence type="ECO:0000256" key="1">
    <source>
        <dbReference type="ARBA" id="ARBA00001946"/>
    </source>
</evidence>
<dbReference type="GO" id="GO:0046872">
    <property type="term" value="F:metal ion binding"/>
    <property type="evidence" value="ECO:0007669"/>
    <property type="project" value="UniProtKB-KW"/>
</dbReference>
<dbReference type="HOGENOM" id="CLU_044118_4_0_11"/>
<dbReference type="KEGG" id="mlu:Mlut_07670"/>
<evidence type="ECO:0000256" key="13">
    <source>
        <dbReference type="NCBIfam" id="TIGR02067"/>
    </source>
</evidence>
<feature type="binding site" evidence="14">
    <location>
        <position position="100"/>
    </location>
    <ligand>
        <name>Mg(2+)</name>
        <dbReference type="ChEBI" id="CHEBI:18420"/>
        <label>1</label>
        <note>catalytic</note>
    </ligand>
</feature>
<evidence type="ECO:0000256" key="12">
    <source>
        <dbReference type="ARBA" id="ARBA00053547"/>
    </source>
</evidence>
<evidence type="ECO:0000256" key="10">
    <source>
        <dbReference type="ARBA" id="ARBA00023102"/>
    </source>
</evidence>
<dbReference type="PROSITE" id="PS00629">
    <property type="entry name" value="IMP_1"/>
    <property type="match status" value="1"/>
</dbReference>
<comment type="catalytic activity">
    <reaction evidence="11">
        <text>L-histidinol phosphate + H2O = L-histidinol + phosphate</text>
        <dbReference type="Rhea" id="RHEA:14465"/>
        <dbReference type="ChEBI" id="CHEBI:15377"/>
        <dbReference type="ChEBI" id="CHEBI:43474"/>
        <dbReference type="ChEBI" id="CHEBI:57699"/>
        <dbReference type="ChEBI" id="CHEBI:57980"/>
        <dbReference type="EC" id="3.1.3.15"/>
    </reaction>
</comment>
<feature type="binding site" evidence="14">
    <location>
        <position position="98"/>
    </location>
    <ligand>
        <name>Mg(2+)</name>
        <dbReference type="ChEBI" id="CHEBI:18420"/>
        <label>1</label>
        <note>catalytic</note>
    </ligand>
</feature>
<proteinExistence type="inferred from homology"/>
<keyword evidence="9 14" id="KW-0460">Magnesium</keyword>
<dbReference type="GO" id="GO:0000105">
    <property type="term" value="P:L-histidine biosynthetic process"/>
    <property type="evidence" value="ECO:0007669"/>
    <property type="project" value="UniProtKB-UniRule"/>
</dbReference>
<dbReference type="EnsemblBacteria" id="ACS30298">
    <property type="protein sequence ID" value="ACS30298"/>
    <property type="gene ID" value="Mlut_07670"/>
</dbReference>
<dbReference type="EC" id="3.1.3.15" evidence="4 13"/>
<dbReference type="Gene3D" id="3.40.190.80">
    <property type="match status" value="1"/>
</dbReference>
<gene>
    <name evidence="15" type="ordered locus">Mlut_07670</name>
</gene>
<dbReference type="InterPro" id="IPR020583">
    <property type="entry name" value="Inositol_monoP_metal-BS"/>
</dbReference>
<dbReference type="PANTHER" id="PTHR43200">
    <property type="entry name" value="PHOSPHATASE"/>
    <property type="match status" value="1"/>
</dbReference>
<evidence type="ECO:0000256" key="2">
    <source>
        <dbReference type="ARBA" id="ARBA00004970"/>
    </source>
</evidence>
<dbReference type="InterPro" id="IPR011809">
    <property type="entry name" value="His_9_proposed"/>
</dbReference>
<dbReference type="STRING" id="465515.Mlut_07670"/>
<comment type="similarity">
    <text evidence="3">Belongs to the inositol monophosphatase superfamily.</text>
</comment>
<dbReference type="PANTHER" id="PTHR43200:SF6">
    <property type="entry name" value="3'(2'),5'-BISPHOSPHATE NUCLEOTIDASE"/>
    <property type="match status" value="1"/>
</dbReference>
<reference evidence="16" key="1">
    <citation type="journal article" date="2010" name="J. Bacteriol.">
        <title>Genome sequence of the Fleming strain of Micrococcus luteus, a simple free-living actinobacterium.</title>
        <authorList>
            <person name="Young M."/>
            <person name="Artsatbanov V."/>
            <person name="Beller H.R."/>
            <person name="Chandra G."/>
            <person name="Chater K.F."/>
            <person name="Dover L.G."/>
            <person name="Goh E.B."/>
            <person name="Kahan T."/>
            <person name="Kaprelyants A.S."/>
            <person name="Kyrpides N."/>
            <person name="Lapidus A."/>
            <person name="Lowry S.R."/>
            <person name="Lykidis A."/>
            <person name="Mahillon J."/>
            <person name="Markowitz V."/>
            <person name="Mavromatis K."/>
            <person name="Mukamolova G.V."/>
            <person name="Oren A."/>
            <person name="Rokem J.S."/>
            <person name="Smith M.C."/>
            <person name="Young D.I."/>
            <person name="Greenblatt C.L."/>
        </authorList>
    </citation>
    <scope>NUCLEOTIDE SEQUENCE [LARGE SCALE GENOMIC DNA]</scope>
    <source>
        <strain evidence="16">ATCC 4698 / DSM 20030 / JCM 1464 / NBRC 3333 / NCIMB 9278 / NCTC 2665 / VKM Ac-2230</strain>
    </source>
</reference>
<dbReference type="eggNOG" id="COG0483">
    <property type="taxonomic scope" value="Bacteria"/>
</dbReference>
<dbReference type="GO" id="GO:0004401">
    <property type="term" value="F:histidinol-phosphatase activity"/>
    <property type="evidence" value="ECO:0007669"/>
    <property type="project" value="UniProtKB-UniRule"/>
</dbReference>
<evidence type="ECO:0000256" key="11">
    <source>
        <dbReference type="ARBA" id="ARBA00049158"/>
    </source>
</evidence>
<keyword evidence="8" id="KW-0378">Hydrolase</keyword>
<dbReference type="EMBL" id="CP001628">
    <property type="protein sequence ID" value="ACS30298.1"/>
    <property type="molecule type" value="Genomic_DNA"/>
</dbReference>
<dbReference type="UniPathway" id="UPA00031">
    <property type="reaction ID" value="UER00013"/>
</dbReference>
<protein>
    <recommendedName>
        <fullName evidence="5 13">Histidinol-phosphatase</fullName>
        <ecNumber evidence="4 13">3.1.3.15</ecNumber>
    </recommendedName>
</protein>
<dbReference type="Proteomes" id="UP000000738">
    <property type="component" value="Chromosome"/>
</dbReference>
<evidence type="ECO:0000256" key="9">
    <source>
        <dbReference type="ARBA" id="ARBA00022842"/>
    </source>
</evidence>
<dbReference type="InterPro" id="IPR051090">
    <property type="entry name" value="Inositol_monoP_superfamily"/>
</dbReference>
<keyword evidence="7 14" id="KW-0479">Metal-binding</keyword>
<comment type="cofactor">
    <cofactor evidence="1 14">
        <name>Mg(2+)</name>
        <dbReference type="ChEBI" id="CHEBI:18420"/>
    </cofactor>
</comment>
<keyword evidence="10" id="KW-0368">Histidine biosynthesis</keyword>
<comment type="function">
    <text evidence="12">Catalyzes the dephosphorylation of histidinol-phosphate to histidinol, the direct precursor of histidine.</text>
</comment>
<evidence type="ECO:0000256" key="6">
    <source>
        <dbReference type="ARBA" id="ARBA00022605"/>
    </source>
</evidence>
<evidence type="ECO:0000256" key="3">
    <source>
        <dbReference type="ARBA" id="ARBA00009759"/>
    </source>
</evidence>
<feature type="binding site" evidence="14">
    <location>
        <position position="82"/>
    </location>
    <ligand>
        <name>Mg(2+)</name>
        <dbReference type="ChEBI" id="CHEBI:18420"/>
        <label>1</label>
        <note>catalytic</note>
    </ligand>
</feature>
<sequence length="282" mass="30335">MGGMERPENPATRGRDLTEDLRLAHMLADNVDSITMSRFKAQDLKVSTKPDLTPVTDADRAAEESIRATLSRARARDGVVGEEFGGSLSRSGRQWVVDPIDGTKNFVRGVPVWATLIALLIDGEPVVGVVSAPALHRRWWAAAGQGAFAGTSLTRAQRIAVSGVDRVEDASLSFSSIEGWRERGSIRAFLQLTSDVWRVRGFGDFWSYMLVAEGAVDIAAEPELELHDMAALVPIVREAGGRFTSLDGEDSPFGGHALATNGLLHDDVLARLRAGDETEGGA</sequence>
<dbReference type="SUPFAM" id="SSF56655">
    <property type="entry name" value="Carbohydrate phosphatase"/>
    <property type="match status" value="1"/>
</dbReference>
<accession>C5C9Z6</accession>
<comment type="pathway">
    <text evidence="2">Amino-acid biosynthesis; L-histidine biosynthesis; L-histidine from 5-phospho-alpha-D-ribose 1-diphosphate: step 8/9.</text>
</comment>
<keyword evidence="16" id="KW-1185">Reference proteome</keyword>
<evidence type="ECO:0000256" key="5">
    <source>
        <dbReference type="ARBA" id="ARBA00021697"/>
    </source>
</evidence>
<dbReference type="Pfam" id="PF00459">
    <property type="entry name" value="Inositol_P"/>
    <property type="match status" value="1"/>
</dbReference>
<evidence type="ECO:0000313" key="15">
    <source>
        <dbReference type="EMBL" id="ACS30298.1"/>
    </source>
</evidence>
<dbReference type="Gene3D" id="3.30.540.10">
    <property type="entry name" value="Fructose-1,6-Bisphosphatase, subunit A, domain 1"/>
    <property type="match status" value="1"/>
</dbReference>
<evidence type="ECO:0000256" key="4">
    <source>
        <dbReference type="ARBA" id="ARBA00013085"/>
    </source>
</evidence>